<keyword evidence="8" id="KW-1185">Reference proteome</keyword>
<evidence type="ECO:0000256" key="2">
    <source>
        <dbReference type="ARBA" id="ARBA00022898"/>
    </source>
</evidence>
<dbReference type="AlphaFoldDB" id="A0A6N7RJW4"/>
<name>A0A6N7RJW4_9ACTN</name>
<dbReference type="InterPro" id="IPR015424">
    <property type="entry name" value="PyrdxlP-dep_Trfase"/>
</dbReference>
<dbReference type="InterPro" id="IPR004839">
    <property type="entry name" value="Aminotransferase_I/II_large"/>
</dbReference>
<dbReference type="PANTHER" id="PTHR46577:SF1">
    <property type="entry name" value="HTH-TYPE TRANSCRIPTIONAL REGULATORY PROTEIN GABR"/>
    <property type="match status" value="1"/>
</dbReference>
<accession>A0A6N7RJW4</accession>
<evidence type="ECO:0000256" key="3">
    <source>
        <dbReference type="ARBA" id="ARBA00023015"/>
    </source>
</evidence>
<dbReference type="InterPro" id="IPR051446">
    <property type="entry name" value="HTH_trans_reg/aminotransferase"/>
</dbReference>
<comment type="similarity">
    <text evidence="1">In the C-terminal section; belongs to the class-I pyridoxal-phosphate-dependent aminotransferase family.</text>
</comment>
<sequence length="564" mass="61324">MSGSVCLKAKGKAAAARARREAVRAASAAGAGAPSRAASSGFSSMMLLVMLVRWWLCYASCENHAISKLHAMQLRPRTAKEARVPFNSFDDYPMSWRPDRARLRKPYYACLADMLEEAVRTGELPVGVSLPPQRELADFLDLNPSTVMRAYALARERGLVYGVTGKGTFVAPHAKGDLTLTADGFDEGCIELGMVTGFNQCDGMVAEAVRAVAQRGYLSKLMDYSNPCGYPHHIEAGRRWLSWKGVRSEPACVMVTSGVQNGLVVTLCALFRAGDRIAVDAYTFPNFIELAKLLGIELIPVAGDAAGMRADALDALCRSVDVRGVYLMPTCANPTTVHMPAGRREDIARVAEQRDLVVIEDDLGGTVEGLDGELGRPVTPRFIDLLPDRTVHIAETTKTLANSLRIAFLACSERFKDRIAHAVFNVNVKTSSLDAEVVAELILSGGAAGIVARKRQLMVEMNELYDRIFPEAPAPSFPYPLFRWMPIDLEGSSAQIEERLRAAGVRVYHGDRFRVSGEAPGSFLRVSLSTWDAPARLGHGLRVLRRELDAAGEASCVCAAPRLP</sequence>
<dbReference type="Proteomes" id="UP000438093">
    <property type="component" value="Unassembled WGS sequence"/>
</dbReference>
<keyword evidence="7" id="KW-0808">Transferase</keyword>
<evidence type="ECO:0000313" key="8">
    <source>
        <dbReference type="Proteomes" id="UP000438093"/>
    </source>
</evidence>
<dbReference type="SMART" id="SM00345">
    <property type="entry name" value="HTH_GNTR"/>
    <property type="match status" value="1"/>
</dbReference>
<dbReference type="GO" id="GO:0008483">
    <property type="term" value="F:transaminase activity"/>
    <property type="evidence" value="ECO:0007669"/>
    <property type="project" value="UniProtKB-KW"/>
</dbReference>
<gene>
    <name evidence="7" type="ORF">GJG86_01945</name>
</gene>
<dbReference type="PROSITE" id="PS50949">
    <property type="entry name" value="HTH_GNTR"/>
    <property type="match status" value="1"/>
</dbReference>
<keyword evidence="5" id="KW-0804">Transcription</keyword>
<dbReference type="InterPro" id="IPR036390">
    <property type="entry name" value="WH_DNA-bd_sf"/>
</dbReference>
<dbReference type="SUPFAM" id="SSF46785">
    <property type="entry name" value="Winged helix' DNA-binding domain"/>
    <property type="match status" value="1"/>
</dbReference>
<proteinExistence type="inferred from homology"/>
<evidence type="ECO:0000313" key="7">
    <source>
        <dbReference type="EMBL" id="MRX81261.1"/>
    </source>
</evidence>
<dbReference type="CDD" id="cd00609">
    <property type="entry name" value="AAT_like"/>
    <property type="match status" value="1"/>
</dbReference>
<keyword evidence="3" id="KW-0805">Transcription regulation</keyword>
<evidence type="ECO:0000256" key="5">
    <source>
        <dbReference type="ARBA" id="ARBA00023163"/>
    </source>
</evidence>
<dbReference type="Gene3D" id="3.40.640.10">
    <property type="entry name" value="Type I PLP-dependent aspartate aminotransferase-like (Major domain)"/>
    <property type="match status" value="1"/>
</dbReference>
<dbReference type="InterPro" id="IPR000524">
    <property type="entry name" value="Tscrpt_reg_HTH_GntR"/>
</dbReference>
<evidence type="ECO:0000259" key="6">
    <source>
        <dbReference type="PROSITE" id="PS50949"/>
    </source>
</evidence>
<evidence type="ECO:0000256" key="1">
    <source>
        <dbReference type="ARBA" id="ARBA00005384"/>
    </source>
</evidence>
<dbReference type="Gene3D" id="1.10.10.10">
    <property type="entry name" value="Winged helix-like DNA-binding domain superfamily/Winged helix DNA-binding domain"/>
    <property type="match status" value="1"/>
</dbReference>
<keyword evidence="7" id="KW-0032">Aminotransferase</keyword>
<dbReference type="InterPro" id="IPR036388">
    <property type="entry name" value="WH-like_DNA-bd_sf"/>
</dbReference>
<dbReference type="GO" id="GO:0003700">
    <property type="term" value="F:DNA-binding transcription factor activity"/>
    <property type="evidence" value="ECO:0007669"/>
    <property type="project" value="InterPro"/>
</dbReference>
<organism evidence="7 8">
    <name type="scientific">Eggerthella guodeyinii</name>
    <dbReference type="NCBI Taxonomy" id="2690837"/>
    <lineage>
        <taxon>Bacteria</taxon>
        <taxon>Bacillati</taxon>
        <taxon>Actinomycetota</taxon>
        <taxon>Coriobacteriia</taxon>
        <taxon>Eggerthellales</taxon>
        <taxon>Eggerthellaceae</taxon>
        <taxon>Eggerthella</taxon>
    </lineage>
</organism>
<dbReference type="CDD" id="cd07377">
    <property type="entry name" value="WHTH_GntR"/>
    <property type="match status" value="1"/>
</dbReference>
<reference evidence="8" key="1">
    <citation type="submission" date="2019-08" db="EMBL/GenBank/DDBJ databases">
        <title>Arthrobacter sp. nov., isolated from plateau pika and Tibetan wild ass.</title>
        <authorList>
            <person name="Ge Y."/>
        </authorList>
    </citation>
    <scope>NUCLEOTIDE SEQUENCE [LARGE SCALE GENOMIC DNA]</scope>
    <source>
        <strain evidence="8">HF-4214</strain>
    </source>
</reference>
<dbReference type="EMBL" id="VTFY01000001">
    <property type="protein sequence ID" value="MRX81261.1"/>
    <property type="molecule type" value="Genomic_DNA"/>
</dbReference>
<dbReference type="Pfam" id="PF00155">
    <property type="entry name" value="Aminotran_1_2"/>
    <property type="match status" value="1"/>
</dbReference>
<dbReference type="SUPFAM" id="SSF53383">
    <property type="entry name" value="PLP-dependent transferases"/>
    <property type="match status" value="1"/>
</dbReference>
<keyword evidence="4" id="KW-0238">DNA-binding</keyword>
<feature type="domain" description="HTH gntR-type" evidence="6">
    <location>
        <begin position="105"/>
        <end position="173"/>
    </location>
</feature>
<dbReference type="PANTHER" id="PTHR46577">
    <property type="entry name" value="HTH-TYPE TRANSCRIPTIONAL REGULATORY PROTEIN GABR"/>
    <property type="match status" value="1"/>
</dbReference>
<evidence type="ECO:0000256" key="4">
    <source>
        <dbReference type="ARBA" id="ARBA00023125"/>
    </source>
</evidence>
<protein>
    <submittedName>
        <fullName evidence="7">Aminotransferase class I/II-fold pyridoxal phosphate-dependent enzyme</fullName>
    </submittedName>
</protein>
<dbReference type="GO" id="GO:0030170">
    <property type="term" value="F:pyridoxal phosphate binding"/>
    <property type="evidence" value="ECO:0007669"/>
    <property type="project" value="InterPro"/>
</dbReference>
<dbReference type="InterPro" id="IPR015421">
    <property type="entry name" value="PyrdxlP-dep_Trfase_major"/>
</dbReference>
<dbReference type="Pfam" id="PF00392">
    <property type="entry name" value="GntR"/>
    <property type="match status" value="1"/>
</dbReference>
<keyword evidence="2" id="KW-0663">Pyridoxal phosphate</keyword>
<dbReference type="GO" id="GO:0003677">
    <property type="term" value="F:DNA binding"/>
    <property type="evidence" value="ECO:0007669"/>
    <property type="project" value="UniProtKB-KW"/>
</dbReference>
<comment type="caution">
    <text evidence="7">The sequence shown here is derived from an EMBL/GenBank/DDBJ whole genome shotgun (WGS) entry which is preliminary data.</text>
</comment>